<dbReference type="PROSITE" id="PS51667">
    <property type="entry name" value="WRC"/>
    <property type="match status" value="1"/>
</dbReference>
<dbReference type="InterPro" id="IPR018866">
    <property type="entry name" value="Znf-4CXXC_R1"/>
</dbReference>
<dbReference type="EMBL" id="JBBPBK010000052">
    <property type="protein sequence ID" value="KAK9266822.1"/>
    <property type="molecule type" value="Genomic_DNA"/>
</dbReference>
<evidence type="ECO:0000256" key="8">
    <source>
        <dbReference type="PROSITE-ProRule" id="PRU01002"/>
    </source>
</evidence>
<dbReference type="PRINTS" id="PR00929">
    <property type="entry name" value="ATHOOK"/>
</dbReference>
<dbReference type="InterPro" id="IPR001841">
    <property type="entry name" value="Znf_RING"/>
</dbReference>
<dbReference type="Pfam" id="PF10497">
    <property type="entry name" value="zf-4CXXC_R1"/>
    <property type="match status" value="1"/>
</dbReference>
<feature type="compositionally biased region" description="Basic residues" evidence="9">
    <location>
        <begin position="735"/>
        <end position="748"/>
    </location>
</feature>
<dbReference type="GO" id="GO:0008270">
    <property type="term" value="F:zinc ion binding"/>
    <property type="evidence" value="ECO:0007669"/>
    <property type="project" value="UniProtKB-KW"/>
</dbReference>
<dbReference type="SMART" id="SM00558">
    <property type="entry name" value="JmjC"/>
    <property type="match status" value="1"/>
</dbReference>
<dbReference type="GO" id="GO:0006357">
    <property type="term" value="P:regulation of transcription by RNA polymerase II"/>
    <property type="evidence" value="ECO:0007669"/>
    <property type="project" value="TreeGrafter"/>
</dbReference>
<feature type="region of interest" description="Disordered" evidence="9">
    <location>
        <begin position="1655"/>
        <end position="1675"/>
    </location>
</feature>
<sequence>MEEVPPDERCTRRGTPNWRCSERALSGRSFCEKHFLYSVMRNKQKGGVKRRSKSVSGMSLGKMAVRNRGRSEEIRVISGGEGQSGSGEGGGANGGLGRDNWANGGLGFGGEEIPRWVGEKSGGHVGLTLEEIRGWCGGRIGGNYGLVLGGEDVWGQAGGHFGGGLVLGGGEGQERVGEAAGGSSGPIIGGEEVWGWAGENFRNGLVLGGEGQGRVGAAAGSGGAVDGDGSGAADGSGGPIIGGEEVGGWYGKNDGVVRDGEEVWGWAGENFPSGLVLGGGGEGQGGVGEAAGGSGSPLIGGGEIGGWYGKAECGNIGLTLFGEEILSLFGEDDGGIGGEGSQVQFGEDGGDGNENVKPKNKRGRPKGSKKKKKIVDGEEGRGGCGGDMGRNDGGNENVRPKDSCGSKTNKRKKIADGEQGHEGGCGGAIAGNDGGNENVRPKGMRGRPKGSKSKKKKVVDGEGQDRCGGAIGGNENVRFGEDGGIGGEGSQGRFGMDGGGSENVRLKDKRGRPKGSKTKKKKKKIVDGKEGLGGCGGDMGRNDGGNENVRLKDRRDRRGRPKGVKNKRKILEGEQHQGVLGEIASVMLHDTVLEVVGGNGGGEVVRRKGKRGRPKGSKNKKGLKYKRTTLGGEEDKGMGGEFAGGNGSRDKVGGWKGLENERTALADEEDKGMSGEVDVIYGSDEIMQPKDEVLENERTTLACEEDKRMSGEVVGGNDARDEIIRPKCKGGWPKGTKRGLGRPKGSKNKRTILTGEVLDRILAQKRQNQMSFSRIEGEEEDLKKDMNYPGGYLRHSKRTQMNKGQLLAKSCNVQKKRRGRPRKSNTGAEDTQKNKGEILAESGNVQKRRRGRPSKSGDQQTNEQSLMCHQCLRSDKRGVVCCSNCKRKRYCYECLAKWYPEKTREDVVIACPYCRGNCNCRVCLQEDLVVMASHKEVDTDIRLQKLLYLMHKTLPLLRHIQGEQSSEMDVETRIHGSDQLTEEDVTRSILEEDDRVYCDNCNTSIVNFHRSCPNPDCSYDLCLTCCRELRKGLQPGGNQAESSHQHFVERAPGQGTDLNGLIPPTMKRYGWESQVALSANEHVADMSCDFPDWRAKVDGRIPCPPKARGGCGTEILELRRIFEANWVDKLIKNAEDFTINYQPPVIDFAQRCCSCPPISSAENWEKDSEVRQAASRENSHDNFLYCPNAVNFGDNEIEHFQKHWMRGEPVIVRNVLEKSSGLSWEPMVMFRAFRAAKRILKEEALSVKAIDCLDWCEVDINIFHFFKGYLEGRKHKSWWPEMLKLKDWPAANSFEECLPRHGAEFIAMLPYSDYTHPKAGLLNLATKLPVVLKPDLGPKTYIAYGSLEELGRGDSVTKLHCDISDAVNVLTHAAKVKIPPWQRKMIKKLQKKHETEDLQVIEEGAHGMFERKPPNIHCKDKTIGLEYSEKEDTIKSDSFLIEGLNVKEDKPDAQHSSLTETSKLINGKDVSEVTFSDSPEPERGEMDADLYCFCKSGDVGENNLSLTDERVAGPNCPATCGDVAESKFSLPNGIEADPNCPTAKIFCSSYGLDAQNESTERDSCNKECFFSSNITEEMKFVNSVSDSPEPDTGEMDGDLNCFSKSRDVVEKNLSLTDERMASPNCPAKCGDVAEKEMKFVNGEDSFVATFSDSGVNDSESVKVDPNSATDSLQNNDSSEVVYGGAVWDIFRRQDVPKLMEFLQRHQKEFRHINNLPVISVIHPIHDQTLYLNEGHKKKLKEEFNVEPWTFEQHLGEAVFIPAGCPHQVRNRQVRWFFLGPLWLCNSAEDKHH</sequence>
<evidence type="ECO:0000259" key="12">
    <source>
        <dbReference type="PROSITE" id="PS51667"/>
    </source>
</evidence>
<dbReference type="InterPro" id="IPR003347">
    <property type="entry name" value="JmjC_dom"/>
</dbReference>
<feature type="domain" description="RING-type" evidence="10">
    <location>
        <begin position="868"/>
        <end position="915"/>
    </location>
</feature>
<proteinExistence type="inferred from homology"/>
<protein>
    <submittedName>
        <fullName evidence="13">Uncharacterized protein</fullName>
    </submittedName>
</protein>
<feature type="domain" description="JmjC" evidence="11">
    <location>
        <begin position="1317"/>
        <end position="1792"/>
    </location>
</feature>
<dbReference type="InterPro" id="IPR014977">
    <property type="entry name" value="WRC_dom"/>
</dbReference>
<dbReference type="Pfam" id="PF02373">
    <property type="entry name" value="JmjC"/>
    <property type="match status" value="1"/>
</dbReference>
<feature type="compositionally biased region" description="Basic residues" evidence="9">
    <location>
        <begin position="358"/>
        <end position="373"/>
    </location>
</feature>
<evidence type="ECO:0000256" key="1">
    <source>
        <dbReference type="ARBA" id="ARBA00004123"/>
    </source>
</evidence>
<comment type="caution">
    <text evidence="8">Lacks conserved residue(s) required for the propagation of feature annotation.</text>
</comment>
<keyword evidence="3" id="KW-0479">Metal-binding</keyword>
<feature type="compositionally biased region" description="Basic residues" evidence="9">
    <location>
        <begin position="442"/>
        <end position="457"/>
    </location>
</feature>
<dbReference type="PROSITE" id="PS51184">
    <property type="entry name" value="JMJC"/>
    <property type="match status" value="1"/>
</dbReference>
<feature type="compositionally biased region" description="Basic residues" evidence="9">
    <location>
        <begin position="507"/>
        <end position="524"/>
    </location>
</feature>
<evidence type="ECO:0000256" key="5">
    <source>
        <dbReference type="ARBA" id="ARBA00023163"/>
    </source>
</evidence>
<dbReference type="GO" id="GO:0000785">
    <property type="term" value="C:chromatin"/>
    <property type="evidence" value="ECO:0007669"/>
    <property type="project" value="TreeGrafter"/>
</dbReference>
<comment type="caution">
    <text evidence="13">The sequence shown here is derived from an EMBL/GenBank/DDBJ whole genome shotgun (WGS) entry which is preliminary data.</text>
</comment>
<feature type="region of interest" description="Disordered" evidence="9">
    <location>
        <begin position="332"/>
        <end position="572"/>
    </location>
</feature>
<comment type="subcellular location">
    <subcellularLocation>
        <location evidence="1">Nucleus</location>
    </subcellularLocation>
</comment>
<feature type="compositionally biased region" description="Gly residues" evidence="9">
    <location>
        <begin position="422"/>
        <end position="434"/>
    </location>
</feature>
<feature type="compositionally biased region" description="Basic residues" evidence="9">
    <location>
        <begin position="814"/>
        <end position="823"/>
    </location>
</feature>
<dbReference type="PROSITE" id="PS50089">
    <property type="entry name" value="ZF_RING_2"/>
    <property type="match status" value="1"/>
</dbReference>
<evidence type="ECO:0000259" key="11">
    <source>
        <dbReference type="PROSITE" id="PS51184"/>
    </source>
</evidence>
<dbReference type="GO" id="GO:0000118">
    <property type="term" value="C:histone deacetylase complex"/>
    <property type="evidence" value="ECO:0007669"/>
    <property type="project" value="TreeGrafter"/>
</dbReference>
<evidence type="ECO:0000313" key="14">
    <source>
        <dbReference type="Proteomes" id="UP001415857"/>
    </source>
</evidence>
<keyword evidence="4" id="KW-0805">Transcription regulation</keyword>
<accession>A0AAP0N588</accession>
<evidence type="ECO:0000256" key="9">
    <source>
        <dbReference type="SAM" id="MobiDB-lite"/>
    </source>
</evidence>
<dbReference type="SMART" id="SM00384">
    <property type="entry name" value="AT_hook"/>
    <property type="match status" value="8"/>
</dbReference>
<evidence type="ECO:0000256" key="4">
    <source>
        <dbReference type="ARBA" id="ARBA00023015"/>
    </source>
</evidence>
<feature type="region of interest" description="Disordered" evidence="9">
    <location>
        <begin position="783"/>
        <end position="861"/>
    </location>
</feature>
<dbReference type="Gene3D" id="2.60.120.650">
    <property type="entry name" value="Cupin"/>
    <property type="match status" value="2"/>
</dbReference>
<dbReference type="SUPFAM" id="SSF51197">
    <property type="entry name" value="Clavaminate synthase-like"/>
    <property type="match status" value="1"/>
</dbReference>
<name>A0AAP0N588_LIQFO</name>
<feature type="region of interest" description="Disordered" evidence="9">
    <location>
        <begin position="603"/>
        <end position="655"/>
    </location>
</feature>
<comment type="similarity">
    <text evidence="2">Belongs to the JARID1 histone demethylase family.</text>
</comment>
<keyword evidence="6" id="KW-0539">Nucleus</keyword>
<dbReference type="GO" id="GO:0003712">
    <property type="term" value="F:transcription coregulator activity"/>
    <property type="evidence" value="ECO:0007669"/>
    <property type="project" value="TreeGrafter"/>
</dbReference>
<dbReference type="Proteomes" id="UP001415857">
    <property type="component" value="Unassembled WGS sequence"/>
</dbReference>
<dbReference type="InterPro" id="IPR045109">
    <property type="entry name" value="LSDs-like"/>
</dbReference>
<feature type="domain" description="WRC" evidence="12">
    <location>
        <begin position="4"/>
        <end position="48"/>
    </location>
</feature>
<feature type="compositionally biased region" description="Gly residues" evidence="9">
    <location>
        <begin position="482"/>
        <end position="501"/>
    </location>
</feature>
<evidence type="ECO:0000259" key="10">
    <source>
        <dbReference type="PROSITE" id="PS50089"/>
    </source>
</evidence>
<feature type="compositionally biased region" description="Gly residues" evidence="9">
    <location>
        <begin position="79"/>
        <end position="96"/>
    </location>
</feature>
<dbReference type="GO" id="GO:0032454">
    <property type="term" value="F:histone H3K9 demethylase activity"/>
    <property type="evidence" value="ECO:0007669"/>
    <property type="project" value="InterPro"/>
</dbReference>
<keyword evidence="7" id="KW-0863">Zinc-finger</keyword>
<evidence type="ECO:0000256" key="7">
    <source>
        <dbReference type="PROSITE-ProRule" id="PRU00175"/>
    </source>
</evidence>
<gene>
    <name evidence="13" type="ORF">L1049_001646</name>
</gene>
<dbReference type="PANTHER" id="PTHR12549">
    <property type="entry name" value="JMJC DOMAIN-CONTAINING HISTONE DEMETHYLATION PROTEIN"/>
    <property type="match status" value="1"/>
</dbReference>
<keyword evidence="7" id="KW-0862">Zinc</keyword>
<reference evidence="13 14" key="1">
    <citation type="journal article" date="2024" name="Plant J.">
        <title>Genome sequences and population genomics reveal climatic adaptation and genomic divergence between two closely related sweetgum species.</title>
        <authorList>
            <person name="Xu W.Q."/>
            <person name="Ren C.Q."/>
            <person name="Zhang X.Y."/>
            <person name="Comes H.P."/>
            <person name="Liu X.H."/>
            <person name="Li Y.G."/>
            <person name="Kettle C.J."/>
            <person name="Jalonen R."/>
            <person name="Gaisberger H."/>
            <person name="Ma Y.Z."/>
            <person name="Qiu Y.X."/>
        </authorList>
    </citation>
    <scope>NUCLEOTIDE SEQUENCE [LARGE SCALE GENOMIC DNA]</scope>
    <source>
        <strain evidence="13">Hangzhou</strain>
    </source>
</reference>
<feature type="region of interest" description="Disordered" evidence="9">
    <location>
        <begin position="71"/>
        <end position="96"/>
    </location>
</feature>
<evidence type="ECO:0000256" key="6">
    <source>
        <dbReference type="ARBA" id="ARBA00023242"/>
    </source>
</evidence>
<evidence type="ECO:0000256" key="3">
    <source>
        <dbReference type="ARBA" id="ARBA00022723"/>
    </source>
</evidence>
<dbReference type="GO" id="GO:0031490">
    <property type="term" value="F:chromatin DNA binding"/>
    <property type="evidence" value="ECO:0007669"/>
    <property type="project" value="TreeGrafter"/>
</dbReference>
<feature type="compositionally biased region" description="Gly residues" evidence="9">
    <location>
        <begin position="531"/>
        <end position="543"/>
    </location>
</feature>
<keyword evidence="14" id="KW-1185">Reference proteome</keyword>
<dbReference type="PANTHER" id="PTHR12549:SF38">
    <property type="entry name" value="JMJC DOMAIN-CONTAINING HISTONE DEMETHYLASE 2, ISOFORM A"/>
    <property type="match status" value="1"/>
</dbReference>
<dbReference type="InterPro" id="IPR017956">
    <property type="entry name" value="AT_hook_DNA-bd_motif"/>
</dbReference>
<organism evidence="13 14">
    <name type="scientific">Liquidambar formosana</name>
    <name type="common">Formosan gum</name>
    <dbReference type="NCBI Taxonomy" id="63359"/>
    <lineage>
        <taxon>Eukaryota</taxon>
        <taxon>Viridiplantae</taxon>
        <taxon>Streptophyta</taxon>
        <taxon>Embryophyta</taxon>
        <taxon>Tracheophyta</taxon>
        <taxon>Spermatophyta</taxon>
        <taxon>Magnoliopsida</taxon>
        <taxon>eudicotyledons</taxon>
        <taxon>Gunneridae</taxon>
        <taxon>Pentapetalae</taxon>
        <taxon>Saxifragales</taxon>
        <taxon>Altingiaceae</taxon>
        <taxon>Liquidambar</taxon>
    </lineage>
</organism>
<feature type="compositionally biased region" description="Basic residues" evidence="9">
    <location>
        <begin position="557"/>
        <end position="568"/>
    </location>
</feature>
<feature type="compositionally biased region" description="Basic residues" evidence="9">
    <location>
        <begin position="607"/>
        <end position="627"/>
    </location>
</feature>
<feature type="region of interest" description="Disordered" evidence="9">
    <location>
        <begin position="729"/>
        <end position="748"/>
    </location>
</feature>
<feature type="compositionally biased region" description="Polar residues" evidence="9">
    <location>
        <begin position="1666"/>
        <end position="1675"/>
    </location>
</feature>
<feature type="compositionally biased region" description="Gly residues" evidence="9">
    <location>
        <begin position="382"/>
        <end position="392"/>
    </location>
</feature>
<evidence type="ECO:0000256" key="2">
    <source>
        <dbReference type="ARBA" id="ARBA00006801"/>
    </source>
</evidence>
<keyword evidence="5" id="KW-0804">Transcription</keyword>
<evidence type="ECO:0000313" key="13">
    <source>
        <dbReference type="EMBL" id="KAK9266822.1"/>
    </source>
</evidence>